<dbReference type="PANTHER" id="PTHR11103:SF10">
    <property type="entry name" value="HOMOCYSTEINE S-METHYLTRANSFERASE 1-RELATED"/>
    <property type="match status" value="1"/>
</dbReference>
<proteinExistence type="predicted"/>
<dbReference type="GO" id="GO:0008168">
    <property type="term" value="F:methyltransferase activity"/>
    <property type="evidence" value="ECO:0007669"/>
    <property type="project" value="UniProtKB-UniRule"/>
</dbReference>
<feature type="domain" description="Hcy-binding" evidence="4">
    <location>
        <begin position="1"/>
        <end position="353"/>
    </location>
</feature>
<comment type="cofactor">
    <cofactor evidence="3">
        <name>Zn(2+)</name>
        <dbReference type="ChEBI" id="CHEBI:29105"/>
    </cofactor>
</comment>
<evidence type="ECO:0000256" key="3">
    <source>
        <dbReference type="PROSITE-ProRule" id="PRU00333"/>
    </source>
</evidence>
<gene>
    <name evidence="5" type="ORF">FGG08_006142</name>
</gene>
<protein>
    <recommendedName>
        <fullName evidence="4">Hcy-binding domain-containing protein</fullName>
    </recommendedName>
</protein>
<sequence>MSRFSTPILLLDGGLGTSLEDLHGVEFSEATPLWSGHLLVSSPSTLQELQSAFVSAGADIILTATYQTSFFGFSNTPRLDGRADVGYSRDEAENYMRSAVTIARKAVSESGRPDGLLALSLGALGAALIPSQEFTGAYPAQYSHWKGLYDFHLERIHAFSSDKAIWEQVDIVAFETLPVLREVKAVREVMGELEREGVNPKKFWISCVFPREDLRLPDGTDVEELVREMMGPGLPQPHAIGLNCTKLFLLRPLLTQFETAITSYLPTTTPPNTTAPSLVIYPDGADDLIYNPHTKTWDPVVAVSGDEGVKKPWDEQVWEIVREVEARGVWGRVLVGGCCKTTPGDIGKLRVRIDGA</sequence>
<evidence type="ECO:0000313" key="6">
    <source>
        <dbReference type="Proteomes" id="UP000698800"/>
    </source>
</evidence>
<dbReference type="AlphaFoldDB" id="A0A9P8I1K0"/>
<evidence type="ECO:0000256" key="1">
    <source>
        <dbReference type="ARBA" id="ARBA00022603"/>
    </source>
</evidence>
<accession>A0A9P8I1K0</accession>
<dbReference type="Gene3D" id="3.20.20.330">
    <property type="entry name" value="Homocysteine-binding-like domain"/>
    <property type="match status" value="1"/>
</dbReference>
<evidence type="ECO:0000259" key="4">
    <source>
        <dbReference type="PROSITE" id="PS50970"/>
    </source>
</evidence>
<dbReference type="InterPro" id="IPR036589">
    <property type="entry name" value="HCY_dom_sf"/>
</dbReference>
<dbReference type="InterPro" id="IPR003726">
    <property type="entry name" value="HCY_dom"/>
</dbReference>
<keyword evidence="6" id="KW-1185">Reference proteome</keyword>
<keyword evidence="3" id="KW-0479">Metal-binding</keyword>
<dbReference type="Proteomes" id="UP000698800">
    <property type="component" value="Unassembled WGS sequence"/>
</dbReference>
<dbReference type="Pfam" id="PF02574">
    <property type="entry name" value="S-methyl_trans"/>
    <property type="match status" value="1"/>
</dbReference>
<reference evidence="5" key="1">
    <citation type="submission" date="2021-03" db="EMBL/GenBank/DDBJ databases">
        <title>Comparative genomics and phylogenomic investigation of the class Geoglossomycetes provide insights into ecological specialization and systematics.</title>
        <authorList>
            <person name="Melie T."/>
            <person name="Pirro S."/>
            <person name="Miller A.N."/>
            <person name="Quandt A."/>
        </authorList>
    </citation>
    <scope>NUCLEOTIDE SEQUENCE</scope>
    <source>
        <strain evidence="5">GBOQ0MN5Z8</strain>
    </source>
</reference>
<keyword evidence="1 3" id="KW-0489">Methyltransferase</keyword>
<name>A0A9P8I1K0_9PEZI</name>
<dbReference type="PROSITE" id="PS50970">
    <property type="entry name" value="HCY"/>
    <property type="match status" value="1"/>
</dbReference>
<dbReference type="SUPFAM" id="SSF82282">
    <property type="entry name" value="Homocysteine S-methyltransferase"/>
    <property type="match status" value="1"/>
</dbReference>
<dbReference type="GO" id="GO:0046872">
    <property type="term" value="F:metal ion binding"/>
    <property type="evidence" value="ECO:0007669"/>
    <property type="project" value="UniProtKB-KW"/>
</dbReference>
<dbReference type="OrthoDB" id="261426at2759"/>
<dbReference type="EMBL" id="JAGHQL010000166">
    <property type="protein sequence ID" value="KAH0537044.1"/>
    <property type="molecule type" value="Genomic_DNA"/>
</dbReference>
<comment type="caution">
    <text evidence="5">The sequence shown here is derived from an EMBL/GenBank/DDBJ whole genome shotgun (WGS) entry which is preliminary data.</text>
</comment>
<keyword evidence="3" id="KW-0862">Zinc</keyword>
<feature type="binding site" evidence="3">
    <location>
        <position position="244"/>
    </location>
    <ligand>
        <name>Zn(2+)</name>
        <dbReference type="ChEBI" id="CHEBI:29105"/>
    </ligand>
</feature>
<evidence type="ECO:0000313" key="5">
    <source>
        <dbReference type="EMBL" id="KAH0537044.1"/>
    </source>
</evidence>
<keyword evidence="2 3" id="KW-0808">Transferase</keyword>
<feature type="binding site" evidence="3">
    <location>
        <position position="339"/>
    </location>
    <ligand>
        <name>Zn(2+)</name>
        <dbReference type="ChEBI" id="CHEBI:29105"/>
    </ligand>
</feature>
<dbReference type="GO" id="GO:0032259">
    <property type="term" value="P:methylation"/>
    <property type="evidence" value="ECO:0007669"/>
    <property type="project" value="UniProtKB-KW"/>
</dbReference>
<organism evidence="5 6">
    <name type="scientific">Glutinoglossum americanum</name>
    <dbReference type="NCBI Taxonomy" id="1670608"/>
    <lineage>
        <taxon>Eukaryota</taxon>
        <taxon>Fungi</taxon>
        <taxon>Dikarya</taxon>
        <taxon>Ascomycota</taxon>
        <taxon>Pezizomycotina</taxon>
        <taxon>Geoglossomycetes</taxon>
        <taxon>Geoglossales</taxon>
        <taxon>Geoglossaceae</taxon>
        <taxon>Glutinoglossum</taxon>
    </lineage>
</organism>
<evidence type="ECO:0000256" key="2">
    <source>
        <dbReference type="ARBA" id="ARBA00022679"/>
    </source>
</evidence>
<dbReference type="PANTHER" id="PTHR11103">
    <property type="entry name" value="SLR1189 PROTEIN"/>
    <property type="match status" value="1"/>
</dbReference>
<feature type="binding site" evidence="3">
    <location>
        <position position="338"/>
    </location>
    <ligand>
        <name>Zn(2+)</name>
        <dbReference type="ChEBI" id="CHEBI:29105"/>
    </ligand>
</feature>